<protein>
    <submittedName>
        <fullName evidence="2">Uncharacterized protein</fullName>
    </submittedName>
</protein>
<evidence type="ECO:0000313" key="3">
    <source>
        <dbReference type="Proteomes" id="UP001187531"/>
    </source>
</evidence>
<evidence type="ECO:0000313" key="2">
    <source>
        <dbReference type="EMBL" id="KAK2724465.1"/>
    </source>
</evidence>
<dbReference type="Proteomes" id="UP001187531">
    <property type="component" value="Unassembled WGS sequence"/>
</dbReference>
<proteinExistence type="predicted"/>
<feature type="region of interest" description="Disordered" evidence="1">
    <location>
        <begin position="62"/>
        <end position="89"/>
    </location>
</feature>
<reference evidence="2" key="1">
    <citation type="submission" date="2023-07" db="EMBL/GenBank/DDBJ databases">
        <title>Chromosome-level genome assembly of Artemia franciscana.</title>
        <authorList>
            <person name="Jo E."/>
        </authorList>
    </citation>
    <scope>NUCLEOTIDE SEQUENCE</scope>
    <source>
        <tissue evidence="2">Whole body</tissue>
    </source>
</reference>
<sequence length="89" mass="9631">VIGGELQERLIPVPYSKNTTDQAIRVVNAFRSGGDSAYLELAAQKNPAVAAHFLRQASKRLPSQSSIEYADADPLPEILPSRSHTETAV</sequence>
<feature type="non-terminal residue" evidence="2">
    <location>
        <position position="1"/>
    </location>
</feature>
<comment type="caution">
    <text evidence="2">The sequence shown here is derived from an EMBL/GenBank/DDBJ whole genome shotgun (WGS) entry which is preliminary data.</text>
</comment>
<organism evidence="2 3">
    <name type="scientific">Artemia franciscana</name>
    <name type="common">Brine shrimp</name>
    <name type="synonym">Artemia sanfranciscana</name>
    <dbReference type="NCBI Taxonomy" id="6661"/>
    <lineage>
        <taxon>Eukaryota</taxon>
        <taxon>Metazoa</taxon>
        <taxon>Ecdysozoa</taxon>
        <taxon>Arthropoda</taxon>
        <taxon>Crustacea</taxon>
        <taxon>Branchiopoda</taxon>
        <taxon>Anostraca</taxon>
        <taxon>Artemiidae</taxon>
        <taxon>Artemia</taxon>
    </lineage>
</organism>
<dbReference type="AlphaFoldDB" id="A0AA88I5F7"/>
<gene>
    <name evidence="2" type="ORF">QYM36_001089</name>
</gene>
<dbReference type="EMBL" id="JAVRJZ010000003">
    <property type="protein sequence ID" value="KAK2724465.1"/>
    <property type="molecule type" value="Genomic_DNA"/>
</dbReference>
<evidence type="ECO:0000256" key="1">
    <source>
        <dbReference type="SAM" id="MobiDB-lite"/>
    </source>
</evidence>
<accession>A0AA88I5F7</accession>
<name>A0AA88I5F7_ARTSF</name>
<keyword evidence="3" id="KW-1185">Reference proteome</keyword>